<dbReference type="Proteomes" id="UP001281147">
    <property type="component" value="Unassembled WGS sequence"/>
</dbReference>
<evidence type="ECO:0000313" key="2">
    <source>
        <dbReference type="Proteomes" id="UP001281147"/>
    </source>
</evidence>
<dbReference type="EMBL" id="JAUTXU010000022">
    <property type="protein sequence ID" value="KAK3720397.1"/>
    <property type="molecule type" value="Genomic_DNA"/>
</dbReference>
<keyword evidence="2" id="KW-1185">Reference proteome</keyword>
<proteinExistence type="predicted"/>
<organism evidence="1 2">
    <name type="scientific">Vermiconidia calcicola</name>
    <dbReference type="NCBI Taxonomy" id="1690605"/>
    <lineage>
        <taxon>Eukaryota</taxon>
        <taxon>Fungi</taxon>
        <taxon>Dikarya</taxon>
        <taxon>Ascomycota</taxon>
        <taxon>Pezizomycotina</taxon>
        <taxon>Dothideomycetes</taxon>
        <taxon>Dothideomycetidae</taxon>
        <taxon>Mycosphaerellales</taxon>
        <taxon>Extremaceae</taxon>
        <taxon>Vermiconidia</taxon>
    </lineage>
</organism>
<name>A0ACC3NP89_9PEZI</name>
<protein>
    <submittedName>
        <fullName evidence="1">Uncharacterized protein</fullName>
    </submittedName>
</protein>
<accession>A0ACC3NP89</accession>
<gene>
    <name evidence="1" type="ORF">LTR37_003809</name>
</gene>
<comment type="caution">
    <text evidence="1">The sequence shown here is derived from an EMBL/GenBank/DDBJ whole genome shotgun (WGS) entry which is preliminary data.</text>
</comment>
<evidence type="ECO:0000313" key="1">
    <source>
        <dbReference type="EMBL" id="KAK3720397.1"/>
    </source>
</evidence>
<reference evidence="1" key="1">
    <citation type="submission" date="2023-07" db="EMBL/GenBank/DDBJ databases">
        <title>Black Yeasts Isolated from many extreme environments.</title>
        <authorList>
            <person name="Coleine C."/>
            <person name="Stajich J.E."/>
            <person name="Selbmann L."/>
        </authorList>
    </citation>
    <scope>NUCLEOTIDE SEQUENCE</scope>
    <source>
        <strain evidence="1">CCFEE 5714</strain>
    </source>
</reference>
<sequence length="481" mass="52518">MNSRALRRLAADHGALHSQPLPPNYLFPPGASDDDDLTQLDILLAGATHTPFVAGVWKLHLTIPPTYPQQAPTATFRTPIFHPNVDPQTGGVCVETLKRDWDSKLTLRDVLITISCLLIQPNPDSALNAEAGALIQEDYDAFARRAKLMTSIHAGVPSSLQAAVKEAQSRGQESIEEQRREESDERKGLHEGPDAPARRRRATAKQKGTAPSRRSDGSPSGGVARRRQQAGPSNPFVMQTGNDDVFGMSRSSRHDQPKVHEDDDSSMMDADQENDETRSPAKVHAPKAVTPRRPLGAPVPLGELPLDDVSPDSSDNEAEQEYPPSPRKSPAKSPVKRRPQHSNSIDSTDGPESSRAAAQRALNTAPPNNATSRPLAGDSPFIRSSALADQSASSPHQHTPFKTQAPPVTSRAPLFPSLSTPRHDGGIFKIKSPSSSEKKRQEARRTAELDAKLWKMCGQDIQRWNRGDFDGEPFAMKAKRW</sequence>